<dbReference type="Gramene" id="KZM80519">
    <property type="protein sequence ID" value="KZM80519"/>
    <property type="gene ID" value="DCAR_032199"/>
</dbReference>
<keyword evidence="2" id="KW-1185">Reference proteome</keyword>
<dbReference type="AlphaFoldDB" id="A0A175YAE7"/>
<protein>
    <submittedName>
        <fullName evidence="1">Uncharacterized protein</fullName>
    </submittedName>
</protein>
<accession>A0A175YAE7</accession>
<gene>
    <name evidence="1" type="ORF">DCAR_0414423</name>
</gene>
<sequence length="60" mass="6631">MNFDYCTTSSAEFVSLDEQTLTNILKVALELKGDGKLTTSDDLPAVFGCLNKNSLKRPYL</sequence>
<name>A0A175YAE7_DAUCS</name>
<reference evidence="1" key="2">
    <citation type="submission" date="2022-03" db="EMBL/GenBank/DDBJ databases">
        <title>Draft title - Genomic analysis of global carrot germplasm unveils the trajectory of domestication and the origin of high carotenoid orange carrot.</title>
        <authorList>
            <person name="Iorizzo M."/>
            <person name="Ellison S."/>
            <person name="Senalik D."/>
            <person name="Macko-Podgorni A."/>
            <person name="Grzebelus D."/>
            <person name="Bostan H."/>
            <person name="Rolling W."/>
            <person name="Curaba J."/>
            <person name="Simon P."/>
        </authorList>
    </citation>
    <scope>NUCLEOTIDE SEQUENCE</scope>
    <source>
        <tissue evidence="1">Leaf</tissue>
    </source>
</reference>
<proteinExistence type="predicted"/>
<reference evidence="1" key="1">
    <citation type="journal article" date="2016" name="Nat. Genet.">
        <title>A high-quality carrot genome assembly provides new insights into carotenoid accumulation and asterid genome evolution.</title>
        <authorList>
            <person name="Iorizzo M."/>
            <person name="Ellison S."/>
            <person name="Senalik D."/>
            <person name="Zeng P."/>
            <person name="Satapoomin P."/>
            <person name="Huang J."/>
            <person name="Bowman M."/>
            <person name="Iovene M."/>
            <person name="Sanseverino W."/>
            <person name="Cavagnaro P."/>
            <person name="Yildiz M."/>
            <person name="Macko-Podgorni A."/>
            <person name="Moranska E."/>
            <person name="Grzebelus E."/>
            <person name="Grzebelus D."/>
            <person name="Ashrafi H."/>
            <person name="Zheng Z."/>
            <person name="Cheng S."/>
            <person name="Spooner D."/>
            <person name="Van Deynze A."/>
            <person name="Simon P."/>
        </authorList>
    </citation>
    <scope>NUCLEOTIDE SEQUENCE</scope>
    <source>
        <tissue evidence="1">Leaf</tissue>
    </source>
</reference>
<dbReference type="EMBL" id="CP093346">
    <property type="protein sequence ID" value="WOG95121.1"/>
    <property type="molecule type" value="Genomic_DNA"/>
</dbReference>
<evidence type="ECO:0000313" key="2">
    <source>
        <dbReference type="Proteomes" id="UP000077755"/>
    </source>
</evidence>
<organism evidence="1 2">
    <name type="scientific">Daucus carota subsp. sativus</name>
    <name type="common">Carrot</name>
    <dbReference type="NCBI Taxonomy" id="79200"/>
    <lineage>
        <taxon>Eukaryota</taxon>
        <taxon>Viridiplantae</taxon>
        <taxon>Streptophyta</taxon>
        <taxon>Embryophyta</taxon>
        <taxon>Tracheophyta</taxon>
        <taxon>Spermatophyta</taxon>
        <taxon>Magnoliopsida</taxon>
        <taxon>eudicotyledons</taxon>
        <taxon>Gunneridae</taxon>
        <taxon>Pentapetalae</taxon>
        <taxon>asterids</taxon>
        <taxon>campanulids</taxon>
        <taxon>Apiales</taxon>
        <taxon>Apiaceae</taxon>
        <taxon>Apioideae</taxon>
        <taxon>Scandiceae</taxon>
        <taxon>Daucinae</taxon>
        <taxon>Daucus</taxon>
        <taxon>Daucus sect. Daucus</taxon>
    </lineage>
</organism>
<dbReference type="Proteomes" id="UP000077755">
    <property type="component" value="Chromosome 4"/>
</dbReference>
<evidence type="ECO:0000313" key="1">
    <source>
        <dbReference type="EMBL" id="WOG95121.1"/>
    </source>
</evidence>